<feature type="transmembrane region" description="Helical" evidence="1">
    <location>
        <begin position="22"/>
        <end position="45"/>
    </location>
</feature>
<accession>A0ABQ9E5L5</accession>
<feature type="non-terminal residue" evidence="2">
    <location>
        <position position="63"/>
    </location>
</feature>
<keyword evidence="1" id="KW-0472">Membrane</keyword>
<name>A0ABQ9E5L5_TEGGR</name>
<keyword evidence="1" id="KW-1133">Transmembrane helix</keyword>
<proteinExistence type="predicted"/>
<comment type="caution">
    <text evidence="2">The sequence shown here is derived from an EMBL/GenBank/DDBJ whole genome shotgun (WGS) entry which is preliminary data.</text>
</comment>
<evidence type="ECO:0000256" key="1">
    <source>
        <dbReference type="SAM" id="Phobius"/>
    </source>
</evidence>
<dbReference type="EMBL" id="JARBDR010000919">
    <property type="protein sequence ID" value="KAJ8300708.1"/>
    <property type="molecule type" value="Genomic_DNA"/>
</dbReference>
<evidence type="ECO:0000313" key="2">
    <source>
        <dbReference type="EMBL" id="KAJ8300708.1"/>
    </source>
</evidence>
<keyword evidence="3" id="KW-1185">Reference proteome</keyword>
<organism evidence="2 3">
    <name type="scientific">Tegillarca granosa</name>
    <name type="common">Malaysian cockle</name>
    <name type="synonym">Anadara granosa</name>
    <dbReference type="NCBI Taxonomy" id="220873"/>
    <lineage>
        <taxon>Eukaryota</taxon>
        <taxon>Metazoa</taxon>
        <taxon>Spiralia</taxon>
        <taxon>Lophotrochozoa</taxon>
        <taxon>Mollusca</taxon>
        <taxon>Bivalvia</taxon>
        <taxon>Autobranchia</taxon>
        <taxon>Pteriomorphia</taxon>
        <taxon>Arcoida</taxon>
        <taxon>Arcoidea</taxon>
        <taxon>Arcidae</taxon>
        <taxon>Tegillarca</taxon>
    </lineage>
</organism>
<keyword evidence="1" id="KW-0812">Transmembrane</keyword>
<protein>
    <submittedName>
        <fullName evidence="2">Uncharacterized protein</fullName>
    </submittedName>
</protein>
<sequence>MNLIKFQRVVVSLAGIKIPSDLYAWVVVVILPINSAINPFLYTFAPLIVKIKKEKQGEESLSL</sequence>
<dbReference type="PANTHER" id="PTHR24372">
    <property type="entry name" value="GLYCOPROTEIN HORMONE RECEPTOR"/>
    <property type="match status" value="1"/>
</dbReference>
<reference evidence="2 3" key="1">
    <citation type="submission" date="2022-12" db="EMBL/GenBank/DDBJ databases">
        <title>Chromosome-level genome of Tegillarca granosa.</title>
        <authorList>
            <person name="Kim J."/>
        </authorList>
    </citation>
    <scope>NUCLEOTIDE SEQUENCE [LARGE SCALE GENOMIC DNA]</scope>
    <source>
        <strain evidence="2">Teg-2019</strain>
        <tissue evidence="2">Adductor muscle</tissue>
    </source>
</reference>
<gene>
    <name evidence="2" type="ORF">KUTeg_022227</name>
</gene>
<evidence type="ECO:0000313" key="3">
    <source>
        <dbReference type="Proteomes" id="UP001217089"/>
    </source>
</evidence>
<dbReference type="Proteomes" id="UP001217089">
    <property type="component" value="Unassembled WGS sequence"/>
</dbReference>
<dbReference type="PANTHER" id="PTHR24372:SF77">
    <property type="entry name" value="G-PROTEIN COUPLED RECEPTORS FAMILY 1 PROFILE DOMAIN-CONTAINING PROTEIN"/>
    <property type="match status" value="1"/>
</dbReference>